<gene>
    <name evidence="1" type="ORF">FY550_13115</name>
</gene>
<accession>A0A1S1NYJ5</accession>
<dbReference type="EMBL" id="CP043420">
    <property type="protein sequence ID" value="QEL11985.1"/>
    <property type="molecule type" value="Genomic_DNA"/>
</dbReference>
<keyword evidence="2" id="KW-1185">Reference proteome</keyword>
<evidence type="ECO:0000313" key="2">
    <source>
        <dbReference type="Proteomes" id="UP000322553"/>
    </source>
</evidence>
<dbReference type="KEGG" id="kuy:FY550_13115"/>
<name>A0A1S1NYJ5_9GAMM</name>
<reference evidence="1 2" key="1">
    <citation type="submission" date="2019-08" db="EMBL/GenBank/DDBJ databases">
        <title>Complete genome sequence of Kushneria sp. YCWA18, a halophilic phosphate-solubilizing bacterium isolated from Daqiao saltern in China.</title>
        <authorList>
            <person name="Du G.-X."/>
            <person name="Qu L.-Y."/>
        </authorList>
    </citation>
    <scope>NUCLEOTIDE SEQUENCE [LARGE SCALE GENOMIC DNA]</scope>
    <source>
        <strain evidence="1 2">YCWA18</strain>
    </source>
</reference>
<sequence>MMERYPDIEIYLQCHDIDTIARWLSEALGGPVDFRPAGRNRWRCRISSQDTTIPVLLIDNATEDFASLWFDSDATPWPRDVDCARQASQALNCKVRCSLGSWQPGDDPDRFLQVNADGEEHVIDWPDSGQ</sequence>
<dbReference type="STRING" id="657387.BH688_08555"/>
<dbReference type="AlphaFoldDB" id="A0A1S1NYJ5"/>
<organism evidence="1 2">
    <name type="scientific">Kushneria phosphatilytica</name>
    <dbReference type="NCBI Taxonomy" id="657387"/>
    <lineage>
        <taxon>Bacteria</taxon>
        <taxon>Pseudomonadati</taxon>
        <taxon>Pseudomonadota</taxon>
        <taxon>Gammaproteobacteria</taxon>
        <taxon>Oceanospirillales</taxon>
        <taxon>Halomonadaceae</taxon>
        <taxon>Kushneria</taxon>
    </lineage>
</organism>
<evidence type="ECO:0000313" key="1">
    <source>
        <dbReference type="EMBL" id="QEL11985.1"/>
    </source>
</evidence>
<protein>
    <submittedName>
        <fullName evidence="1">Uncharacterized protein</fullName>
    </submittedName>
</protein>
<dbReference type="OrthoDB" id="1495305at2"/>
<dbReference type="Proteomes" id="UP000322553">
    <property type="component" value="Chromosome"/>
</dbReference>
<proteinExistence type="predicted"/>